<proteinExistence type="predicted"/>
<protein>
    <submittedName>
        <fullName evidence="1">Uncharacterized protein</fullName>
    </submittedName>
</protein>
<accession>A0A3R0TYJ1</accession>
<gene>
    <name evidence="1" type="ORF">EBH50_22385</name>
</gene>
<dbReference type="EMBL" id="RUTY01000032">
    <property type="protein sequence ID" value="MLE32617.1"/>
    <property type="molecule type" value="Genomic_DNA"/>
</dbReference>
<reference evidence="1" key="1">
    <citation type="submission" date="2018-10" db="EMBL/GenBank/DDBJ databases">
        <authorList>
            <consortium name="PulseNet: The National Subtyping Network for Foodborne Disease Surveillance"/>
            <person name="Tarr C.L."/>
            <person name="Trees E."/>
            <person name="Katz L.S."/>
            <person name="Carleton-Romer H.A."/>
            <person name="Stroika S."/>
            <person name="Kucerova Z."/>
            <person name="Roache K.F."/>
            <person name="Sabol A.L."/>
            <person name="Besser J."/>
            <person name="Gerner-Smidt P."/>
        </authorList>
    </citation>
    <scope>NUCLEOTIDE SEQUENCE [LARGE SCALE GENOMIC DNA]</scope>
    <source>
        <strain evidence="1">PNUSAS056479</strain>
    </source>
</reference>
<name>A0A3R0TYJ1_SALER</name>
<comment type="caution">
    <text evidence="1">The sequence shown here is derived from an EMBL/GenBank/DDBJ whole genome shotgun (WGS) entry which is preliminary data.</text>
</comment>
<dbReference type="Proteomes" id="UP000885317">
    <property type="component" value="Unassembled WGS sequence"/>
</dbReference>
<dbReference type="AlphaFoldDB" id="A0A3R0TYJ1"/>
<organism evidence="1">
    <name type="scientific">Salmonella enterica</name>
    <name type="common">Salmonella choleraesuis</name>
    <dbReference type="NCBI Taxonomy" id="28901"/>
    <lineage>
        <taxon>Bacteria</taxon>
        <taxon>Pseudomonadati</taxon>
        <taxon>Pseudomonadota</taxon>
        <taxon>Gammaproteobacteria</taxon>
        <taxon>Enterobacterales</taxon>
        <taxon>Enterobacteriaceae</taxon>
        <taxon>Salmonella</taxon>
    </lineage>
</organism>
<sequence>MQRAAANQSLFNAINNKLSETDRTNIDALFRVDKELRTSPWNELKTDAPKATIEGLRELLLRYDQLSRIHAEHGGKNESRFMWRHFKTRRTQVFRILSKLTFVATSQDQSFVQALAFVLANKHRHSDWLRLGSKENDILTARDLDWIPDKWWVLVTGETKRNNTPHRLNRRALEVCVCRQLVQELKSADICVPGGDSYSDTRAQLLPMEKCTETRAEYGELVGLPVEGKSFVGHLQTRLKEVAESVDRGYMANSYFTITNDRPVLTKLVKKPLPAGFNAVNKALTTKSPDHKITGSQFISS</sequence>
<evidence type="ECO:0000313" key="1">
    <source>
        <dbReference type="EMBL" id="MLE32617.1"/>
    </source>
</evidence>